<dbReference type="AlphaFoldDB" id="A7SNY6"/>
<evidence type="ECO:0000256" key="3">
    <source>
        <dbReference type="PROSITE-ProRule" id="PRU00221"/>
    </source>
</evidence>
<dbReference type="Pfam" id="PF12937">
    <property type="entry name" value="F-box-like"/>
    <property type="match status" value="1"/>
</dbReference>
<dbReference type="PROSITE" id="PS00678">
    <property type="entry name" value="WD_REPEATS_1"/>
    <property type="match status" value="1"/>
</dbReference>
<evidence type="ECO:0000259" key="4">
    <source>
        <dbReference type="PROSITE" id="PS50181"/>
    </source>
</evidence>
<feature type="repeat" description="WD" evidence="3">
    <location>
        <begin position="147"/>
        <end position="186"/>
    </location>
</feature>
<dbReference type="eggNOG" id="KOG0274">
    <property type="taxonomic scope" value="Eukaryota"/>
</dbReference>
<reference evidence="5 6" key="1">
    <citation type="journal article" date="2007" name="Science">
        <title>Sea anemone genome reveals ancestral eumetazoan gene repertoire and genomic organization.</title>
        <authorList>
            <person name="Putnam N.H."/>
            <person name="Srivastava M."/>
            <person name="Hellsten U."/>
            <person name="Dirks B."/>
            <person name="Chapman J."/>
            <person name="Salamov A."/>
            <person name="Terry A."/>
            <person name="Shapiro H."/>
            <person name="Lindquist E."/>
            <person name="Kapitonov V.V."/>
            <person name="Jurka J."/>
            <person name="Genikhovich G."/>
            <person name="Grigoriev I.V."/>
            <person name="Lucas S.M."/>
            <person name="Steele R.E."/>
            <person name="Finnerty J.R."/>
            <person name="Technau U."/>
            <person name="Martindale M.Q."/>
            <person name="Rokhsar D.S."/>
        </authorList>
    </citation>
    <scope>NUCLEOTIDE SEQUENCE [LARGE SCALE GENOMIC DNA]</scope>
    <source>
        <strain evidence="6">CH2 X CH6</strain>
    </source>
</reference>
<dbReference type="PROSITE" id="PS50082">
    <property type="entry name" value="WD_REPEATS_2"/>
    <property type="match status" value="2"/>
</dbReference>
<dbReference type="InterPro" id="IPR001680">
    <property type="entry name" value="WD40_rpt"/>
</dbReference>
<dbReference type="CDD" id="cd22131">
    <property type="entry name" value="F-box_FBXW2"/>
    <property type="match status" value="1"/>
</dbReference>
<dbReference type="OrthoDB" id="538223at2759"/>
<dbReference type="InterPro" id="IPR020472">
    <property type="entry name" value="WD40_PAC1"/>
</dbReference>
<dbReference type="PROSITE" id="PS50294">
    <property type="entry name" value="WD_REPEATS_REGION"/>
    <property type="match status" value="2"/>
</dbReference>
<dbReference type="InterPro" id="IPR036322">
    <property type="entry name" value="WD40_repeat_dom_sf"/>
</dbReference>
<dbReference type="Pfam" id="PF00400">
    <property type="entry name" value="WD40"/>
    <property type="match status" value="3"/>
</dbReference>
<keyword evidence="1 3" id="KW-0853">WD repeat</keyword>
<evidence type="ECO:0000256" key="2">
    <source>
        <dbReference type="ARBA" id="ARBA00022737"/>
    </source>
</evidence>
<dbReference type="HOGENOM" id="CLU_041488_0_0_1"/>
<dbReference type="PhylomeDB" id="A7SNY6"/>
<gene>
    <name evidence="5" type="ORF">NEMVEDRAFT_v1g235750</name>
</gene>
<accession>A7SNY6</accession>
<dbReference type="InterPro" id="IPR019775">
    <property type="entry name" value="WD40_repeat_CS"/>
</dbReference>
<dbReference type="PANTHER" id="PTHR44436">
    <property type="entry name" value="F-BOX/WD REPEAT-CONTAINING PROTEIN 2"/>
    <property type="match status" value="1"/>
</dbReference>
<name>A7SNY6_NEMVE</name>
<dbReference type="SMART" id="SM00256">
    <property type="entry name" value="FBOX"/>
    <property type="match status" value="1"/>
</dbReference>
<dbReference type="InterPro" id="IPR001810">
    <property type="entry name" value="F-box_dom"/>
</dbReference>
<evidence type="ECO:0000256" key="1">
    <source>
        <dbReference type="ARBA" id="ARBA00022574"/>
    </source>
</evidence>
<dbReference type="Proteomes" id="UP000001593">
    <property type="component" value="Unassembled WGS sequence"/>
</dbReference>
<dbReference type="InParanoid" id="A7SNY6"/>
<dbReference type="InterPro" id="IPR015943">
    <property type="entry name" value="WD40/YVTN_repeat-like_dom_sf"/>
</dbReference>
<organism evidence="5 6">
    <name type="scientific">Nematostella vectensis</name>
    <name type="common">Starlet sea anemone</name>
    <dbReference type="NCBI Taxonomy" id="45351"/>
    <lineage>
        <taxon>Eukaryota</taxon>
        <taxon>Metazoa</taxon>
        <taxon>Cnidaria</taxon>
        <taxon>Anthozoa</taxon>
        <taxon>Hexacorallia</taxon>
        <taxon>Actiniaria</taxon>
        <taxon>Edwardsiidae</taxon>
        <taxon>Nematostella</taxon>
    </lineage>
</organism>
<dbReference type="PANTHER" id="PTHR44436:SF1">
    <property type="entry name" value="F-BOX_WD REPEAT-CONTAINING PROTEIN 2"/>
    <property type="match status" value="1"/>
</dbReference>
<dbReference type="InterPro" id="IPR042627">
    <property type="entry name" value="FBXW2"/>
</dbReference>
<dbReference type="PRINTS" id="PR00320">
    <property type="entry name" value="GPROTEINBRPT"/>
</dbReference>
<feature type="domain" description="F-box" evidence="4">
    <location>
        <begin position="57"/>
        <end position="104"/>
    </location>
</feature>
<dbReference type="Gene3D" id="2.130.10.10">
    <property type="entry name" value="YVTN repeat-like/Quinoprotein amine dehydrogenase"/>
    <property type="match status" value="1"/>
</dbReference>
<dbReference type="STRING" id="45351.A7SNY6"/>
<dbReference type="KEGG" id="nve:5505929"/>
<dbReference type="Gene3D" id="1.20.1280.50">
    <property type="match status" value="1"/>
</dbReference>
<dbReference type="PROSITE" id="PS50181">
    <property type="entry name" value="FBOX"/>
    <property type="match status" value="1"/>
</dbReference>
<dbReference type="SUPFAM" id="SSF81383">
    <property type="entry name" value="F-box domain"/>
    <property type="match status" value="1"/>
</dbReference>
<evidence type="ECO:0000313" key="6">
    <source>
        <dbReference type="Proteomes" id="UP000001593"/>
    </source>
</evidence>
<dbReference type="EMBL" id="DS469725">
    <property type="protein sequence ID" value="EDO34582.1"/>
    <property type="molecule type" value="Genomic_DNA"/>
</dbReference>
<dbReference type="InterPro" id="IPR036047">
    <property type="entry name" value="F-box-like_dom_sf"/>
</dbReference>
<keyword evidence="2" id="KW-0677">Repeat</keyword>
<keyword evidence="6" id="KW-1185">Reference proteome</keyword>
<dbReference type="SMART" id="SM00320">
    <property type="entry name" value="WD40"/>
    <property type="match status" value="5"/>
</dbReference>
<protein>
    <recommendedName>
        <fullName evidence="4">F-box domain-containing protein</fullName>
    </recommendedName>
</protein>
<dbReference type="SUPFAM" id="SSF50978">
    <property type="entry name" value="WD40 repeat-like"/>
    <property type="match status" value="1"/>
</dbReference>
<proteinExistence type="predicted"/>
<evidence type="ECO:0000313" key="5">
    <source>
        <dbReference type="EMBL" id="EDO34582.1"/>
    </source>
</evidence>
<dbReference type="OMA" id="RTEDIWG"/>
<sequence length="451" mass="51239">MADGNDKIFETWLQKFCDSFVKLTDTQKNCTIERLIPQCGPEQLRLLSTKLEILVKRDFFKSLPLELGFHILKWLDVRSLCICCLVCKTWNKVISSCHDVWHTACERLGFASLQEKEKDIHWKRVYAKGVKRVQGLQDKGAFKVSYLFGHTARVFALSCRGNLMATGSDDRSVRLWDIQSGHCLHVLSTHTCADILFDNAHVLTASFDNTVGLWEWQTGQQLQCYHGHTGAVFCVDWCERLDLIVSGSADTTIKSWGWSSGACLMTRYGHSDWVIKVMLMSSAVNSLTHDKGEVVLLSMDKKSIKVWSLEEAEPCATLFSNDDNISLHPRLQFDGRFITCASEAGIHLWNFENLQLVRLFEDSPAKWLVEYGELFTLLLDASNLHITRTQSQRTITSFPLPPFRRSVRGSNFTSGFSDWLNSLNPVIQDKLVFAASMPDHSILLLKFSEVT</sequence>
<feature type="repeat" description="WD" evidence="3">
    <location>
        <begin position="225"/>
        <end position="266"/>
    </location>
</feature>